<dbReference type="InterPro" id="IPR023799">
    <property type="entry name" value="RbfA_dom_sf"/>
</dbReference>
<comment type="similarity">
    <text evidence="2">Belongs to the RbfA family.</text>
</comment>
<dbReference type="EMBL" id="JAKLWS010000005">
    <property type="protein sequence ID" value="MCG2588078.1"/>
    <property type="molecule type" value="Genomic_DNA"/>
</dbReference>
<name>A0ABS9KB68_9BACT</name>
<dbReference type="HAMAP" id="MF_00003">
    <property type="entry name" value="RbfA"/>
    <property type="match status" value="1"/>
</dbReference>
<dbReference type="Proteomes" id="UP001165366">
    <property type="component" value="Unassembled WGS sequence"/>
</dbReference>
<protein>
    <recommendedName>
        <fullName evidence="2">Ribosome-binding factor A</fullName>
    </recommendedName>
</protein>
<accession>A0ABS9KB68</accession>
<gene>
    <name evidence="2 3" type="primary">rbfA</name>
    <name evidence="3" type="ORF">L6773_05845</name>
</gene>
<keyword evidence="1 2" id="KW-0690">Ribosome biogenesis</keyword>
<comment type="function">
    <text evidence="2">One of several proteins that assist in the late maturation steps of the functional core of the 30S ribosomal subunit. Associates with free 30S ribosomal subunits (but not with 30S subunits that are part of 70S ribosomes or polysomes). Required for efficient processing of 16S rRNA. May interact with the 5'-terminal helix region of 16S rRNA.</text>
</comment>
<reference evidence="3" key="2">
    <citation type="submission" date="2024-05" db="EMBL/GenBank/DDBJ databases">
        <title>Rhodohalobacter halophilus gen. nov., sp. nov., a moderately halophilic member of the family Balneolaceae.</title>
        <authorList>
            <person name="Xia J."/>
        </authorList>
    </citation>
    <scope>NUCLEOTIDE SEQUENCE</scope>
    <source>
        <strain evidence="3">WB101</strain>
    </source>
</reference>
<evidence type="ECO:0000256" key="2">
    <source>
        <dbReference type="HAMAP-Rule" id="MF_00003"/>
    </source>
</evidence>
<keyword evidence="2" id="KW-0963">Cytoplasm</keyword>
<evidence type="ECO:0000313" key="3">
    <source>
        <dbReference type="EMBL" id="MCG2588078.1"/>
    </source>
</evidence>
<dbReference type="NCBIfam" id="TIGR00082">
    <property type="entry name" value="rbfA"/>
    <property type="match status" value="1"/>
</dbReference>
<comment type="caution">
    <text evidence="3">The sequence shown here is derived from an EMBL/GenBank/DDBJ whole genome shotgun (WGS) entry which is preliminary data.</text>
</comment>
<dbReference type="PANTHER" id="PTHR33515:SF1">
    <property type="entry name" value="RIBOSOME-BINDING FACTOR A, CHLOROPLASTIC-RELATED"/>
    <property type="match status" value="1"/>
</dbReference>
<comment type="subunit">
    <text evidence="2">Monomer. Binds 30S ribosomal subunits, but not 50S ribosomal subunits or 70S ribosomes.</text>
</comment>
<dbReference type="InterPro" id="IPR015946">
    <property type="entry name" value="KH_dom-like_a/b"/>
</dbReference>
<dbReference type="InterPro" id="IPR000238">
    <property type="entry name" value="RbfA"/>
</dbReference>
<comment type="subcellular location">
    <subcellularLocation>
        <location evidence="2">Cytoplasm</location>
    </subcellularLocation>
</comment>
<dbReference type="Gene3D" id="3.30.300.20">
    <property type="match status" value="1"/>
</dbReference>
<keyword evidence="4" id="KW-1185">Reference proteome</keyword>
<reference evidence="3" key="1">
    <citation type="submission" date="2022-01" db="EMBL/GenBank/DDBJ databases">
        <authorList>
            <person name="Wang Y."/>
        </authorList>
    </citation>
    <scope>NUCLEOTIDE SEQUENCE</scope>
    <source>
        <strain evidence="3">WB101</strain>
    </source>
</reference>
<sequence>MSIRTERLSSVIQKDIGKILQQDYQPTGTFITVTQVRMTQDLSIAKVYLSIFSPDRDVKAIYKAIDDAQDEIRYQLASKIKNQVRRIPELLFYEDDTAEYVNKMERLFKKAREGRGDYDEDSSSENDPS</sequence>
<proteinExistence type="inferred from homology"/>
<organism evidence="3 4">
    <name type="scientific">Rhodohalobacter sulfatireducens</name>
    <dbReference type="NCBI Taxonomy" id="2911366"/>
    <lineage>
        <taxon>Bacteria</taxon>
        <taxon>Pseudomonadati</taxon>
        <taxon>Balneolota</taxon>
        <taxon>Balneolia</taxon>
        <taxon>Balneolales</taxon>
        <taxon>Balneolaceae</taxon>
        <taxon>Rhodohalobacter</taxon>
    </lineage>
</organism>
<evidence type="ECO:0000256" key="1">
    <source>
        <dbReference type="ARBA" id="ARBA00022517"/>
    </source>
</evidence>
<evidence type="ECO:0000313" key="4">
    <source>
        <dbReference type="Proteomes" id="UP001165366"/>
    </source>
</evidence>
<dbReference type="Pfam" id="PF02033">
    <property type="entry name" value="RBFA"/>
    <property type="match status" value="1"/>
</dbReference>
<dbReference type="RefSeq" id="WP_237852922.1">
    <property type="nucleotide sequence ID" value="NZ_JAKLWS010000005.1"/>
</dbReference>
<dbReference type="SUPFAM" id="SSF89919">
    <property type="entry name" value="Ribosome-binding factor A, RbfA"/>
    <property type="match status" value="1"/>
</dbReference>
<dbReference type="PANTHER" id="PTHR33515">
    <property type="entry name" value="RIBOSOME-BINDING FACTOR A, CHLOROPLASTIC-RELATED"/>
    <property type="match status" value="1"/>
</dbReference>